<protein>
    <submittedName>
        <fullName evidence="1">Uncharacterized protein</fullName>
    </submittedName>
</protein>
<dbReference type="AlphaFoldDB" id="A0A2K3KLP1"/>
<feature type="non-terminal residue" evidence="1">
    <location>
        <position position="30"/>
    </location>
</feature>
<dbReference type="EMBL" id="ASHM01205673">
    <property type="protein sequence ID" value="PNX67214.1"/>
    <property type="molecule type" value="Genomic_DNA"/>
</dbReference>
<evidence type="ECO:0000313" key="1">
    <source>
        <dbReference type="EMBL" id="PNX67214.1"/>
    </source>
</evidence>
<reference evidence="1 2" key="2">
    <citation type="journal article" date="2017" name="Front. Plant Sci.">
        <title>Gene Classification and Mining of Molecular Markers Useful in Red Clover (Trifolium pratense) Breeding.</title>
        <authorList>
            <person name="Istvanek J."/>
            <person name="Dluhosova J."/>
            <person name="Dluhos P."/>
            <person name="Patkova L."/>
            <person name="Nedelnik J."/>
            <person name="Repkova J."/>
        </authorList>
    </citation>
    <scope>NUCLEOTIDE SEQUENCE [LARGE SCALE GENOMIC DNA]</scope>
    <source>
        <strain evidence="2">cv. Tatra</strain>
        <tissue evidence="1">Young leaves</tissue>
    </source>
</reference>
<dbReference type="Proteomes" id="UP000236291">
    <property type="component" value="Unassembled WGS sequence"/>
</dbReference>
<evidence type="ECO:0000313" key="2">
    <source>
        <dbReference type="Proteomes" id="UP000236291"/>
    </source>
</evidence>
<organism evidence="1 2">
    <name type="scientific">Trifolium pratense</name>
    <name type="common">Red clover</name>
    <dbReference type="NCBI Taxonomy" id="57577"/>
    <lineage>
        <taxon>Eukaryota</taxon>
        <taxon>Viridiplantae</taxon>
        <taxon>Streptophyta</taxon>
        <taxon>Embryophyta</taxon>
        <taxon>Tracheophyta</taxon>
        <taxon>Spermatophyta</taxon>
        <taxon>Magnoliopsida</taxon>
        <taxon>eudicotyledons</taxon>
        <taxon>Gunneridae</taxon>
        <taxon>Pentapetalae</taxon>
        <taxon>rosids</taxon>
        <taxon>fabids</taxon>
        <taxon>Fabales</taxon>
        <taxon>Fabaceae</taxon>
        <taxon>Papilionoideae</taxon>
        <taxon>50 kb inversion clade</taxon>
        <taxon>NPAAA clade</taxon>
        <taxon>Hologalegina</taxon>
        <taxon>IRL clade</taxon>
        <taxon>Trifolieae</taxon>
        <taxon>Trifolium</taxon>
    </lineage>
</organism>
<sequence length="30" mass="3135">MEGGAMAFGAEVAEGINAVVLEVEDIDRLQ</sequence>
<proteinExistence type="predicted"/>
<comment type="caution">
    <text evidence="1">The sequence shown here is derived from an EMBL/GenBank/DDBJ whole genome shotgun (WGS) entry which is preliminary data.</text>
</comment>
<accession>A0A2K3KLP1</accession>
<gene>
    <name evidence="1" type="ORF">L195_g063413</name>
</gene>
<reference evidence="1 2" key="1">
    <citation type="journal article" date="2014" name="Am. J. Bot.">
        <title>Genome assembly and annotation for red clover (Trifolium pratense; Fabaceae).</title>
        <authorList>
            <person name="Istvanek J."/>
            <person name="Jaros M."/>
            <person name="Krenek A."/>
            <person name="Repkova J."/>
        </authorList>
    </citation>
    <scope>NUCLEOTIDE SEQUENCE [LARGE SCALE GENOMIC DNA]</scope>
    <source>
        <strain evidence="2">cv. Tatra</strain>
        <tissue evidence="1">Young leaves</tissue>
    </source>
</reference>
<name>A0A2K3KLP1_TRIPR</name>